<dbReference type="EMBL" id="JAVRQU010000008">
    <property type="protein sequence ID" value="KAK5699483.1"/>
    <property type="molecule type" value="Genomic_DNA"/>
</dbReference>
<feature type="signal peptide" evidence="1">
    <location>
        <begin position="1"/>
        <end position="23"/>
    </location>
</feature>
<keyword evidence="1" id="KW-0732">Signal</keyword>
<evidence type="ECO:0000256" key="1">
    <source>
        <dbReference type="SAM" id="SignalP"/>
    </source>
</evidence>
<evidence type="ECO:0000313" key="2">
    <source>
        <dbReference type="EMBL" id="KAK5699483.1"/>
    </source>
</evidence>
<comment type="caution">
    <text evidence="2">The sequence shown here is derived from an EMBL/GenBank/DDBJ whole genome shotgun (WGS) entry which is preliminary data.</text>
</comment>
<protein>
    <recommendedName>
        <fullName evidence="4">NADH:ubiquinone oxidoreductase intermediate-associated protein 30 domain-containing protein</fullName>
    </recommendedName>
</protein>
<reference evidence="2" key="1">
    <citation type="submission" date="2023-08" db="EMBL/GenBank/DDBJ databases">
        <title>Black Yeasts Isolated from many extreme environments.</title>
        <authorList>
            <person name="Coleine C."/>
            <person name="Stajich J.E."/>
            <person name="Selbmann L."/>
        </authorList>
    </citation>
    <scope>NUCLEOTIDE SEQUENCE</scope>
    <source>
        <strain evidence="2">CCFEE 5810</strain>
    </source>
</reference>
<accession>A0AAN7WAG3</accession>
<evidence type="ECO:0008006" key="4">
    <source>
        <dbReference type="Google" id="ProtNLM"/>
    </source>
</evidence>
<feature type="chain" id="PRO_5042845410" description="NADH:ubiquinone oxidoreductase intermediate-associated protein 30 domain-containing protein" evidence="1">
    <location>
        <begin position="24"/>
        <end position="239"/>
    </location>
</feature>
<name>A0AAN7WAG3_9PEZI</name>
<dbReference type="Proteomes" id="UP001310594">
    <property type="component" value="Unassembled WGS sequence"/>
</dbReference>
<proteinExistence type="predicted"/>
<sequence>MKYLLSTAALAAVLAKALPTTPADPTSAPETSRPTDCLALIRDEFDSFKPSPLLPQLFSPIGELNGVKYGGFYAQTANGEKQGLNAASDDDDKNVAAANLLSDVVLLGKLAIRPFGTLSLNSSYESFNFFGLNLGCKTSASSLTGSAKSCNILVTGYKLGGAQLPTVTLKYTPNGPKSQGLKRFSNLNEDFPDEYSDIISMTLGVAPGSGLGTDTTIYIDDVSYSKNCHPRPSPSPAAE</sequence>
<dbReference type="AlphaFoldDB" id="A0AAN7WAG3"/>
<evidence type="ECO:0000313" key="3">
    <source>
        <dbReference type="Proteomes" id="UP001310594"/>
    </source>
</evidence>
<organism evidence="2 3">
    <name type="scientific">Elasticomyces elasticus</name>
    <dbReference type="NCBI Taxonomy" id="574655"/>
    <lineage>
        <taxon>Eukaryota</taxon>
        <taxon>Fungi</taxon>
        <taxon>Dikarya</taxon>
        <taxon>Ascomycota</taxon>
        <taxon>Pezizomycotina</taxon>
        <taxon>Dothideomycetes</taxon>
        <taxon>Dothideomycetidae</taxon>
        <taxon>Mycosphaerellales</taxon>
        <taxon>Teratosphaeriaceae</taxon>
        <taxon>Elasticomyces</taxon>
    </lineage>
</organism>
<gene>
    <name evidence="2" type="ORF">LTR97_005611</name>
</gene>